<dbReference type="PANTHER" id="PTHR44366">
    <property type="entry name" value="UDP-N-ACETYLGLUCOSAMINE--PEPTIDE N-ACETYLGLUCOSAMINYLTRANSFERASE 110 KDA SUBUNIT"/>
    <property type="match status" value="1"/>
</dbReference>
<protein>
    <submittedName>
        <fullName evidence="2">Tetratricopeptide repeat protein</fullName>
    </submittedName>
</protein>
<sequence>MPDFILILEKELEERKKEASELLTKEKGGLILLNENERENLKKIVAGKKFFGEDEKEKIEEILNLPSFSFEKFFSEPEFFLARVSAIEKVMGQATGFIYPLILITANNFQKVLEISSEINKIYFLIKEKFKQEFFKIGSDEECRLNLLTGLRDILLSRRPKITEKFLDFEEALIAYQKKKEIDFFSLLIIEAFILKKFNFLLKFLKREKDIFLEIKIDKKSLYWEINYPSLLSYVPIDFGLAISFFEFFSCYVNYYSSKIKDLNLALRNLEFLKKVFEHLKTFKIDDYFLTLKNLSSFYLIKEDLINAKKNAEVMCKIDPSSYEGYLLLGNILAKKGEYEEALKIYEKIFTLDLEEKEKQLVFSQIYCNQGYIYLNLNKLKEAIESFQKALELNPDYFEAYFNLGNAYFQNKKFDLAEKSYQKALKLNKKFPLLYFQLGRLYTEWNKKEKAVESYKKLITLQPNNYLAWYNLGLLYRDLGKKEEAAEYLEKAIRLNPNLGK</sequence>
<evidence type="ECO:0000313" key="2">
    <source>
        <dbReference type="EMBL" id="HHR48916.1"/>
    </source>
</evidence>
<dbReference type="PROSITE" id="PS50005">
    <property type="entry name" value="TPR"/>
    <property type="match status" value="5"/>
</dbReference>
<comment type="caution">
    <text evidence="2">The sequence shown here is derived from an EMBL/GenBank/DDBJ whole genome shotgun (WGS) entry which is preliminary data.</text>
</comment>
<accession>A0A7V5Y0I6</accession>
<dbReference type="Pfam" id="PF00515">
    <property type="entry name" value="TPR_1"/>
    <property type="match status" value="1"/>
</dbReference>
<dbReference type="PROSITE" id="PS50293">
    <property type="entry name" value="TPR_REGION"/>
    <property type="match status" value="4"/>
</dbReference>
<gene>
    <name evidence="2" type="ORF">ENV79_04655</name>
</gene>
<dbReference type="InterPro" id="IPR037919">
    <property type="entry name" value="OGT"/>
</dbReference>
<dbReference type="GO" id="GO:0097363">
    <property type="term" value="F:protein O-acetylglucosaminyltransferase activity"/>
    <property type="evidence" value="ECO:0007669"/>
    <property type="project" value="TreeGrafter"/>
</dbReference>
<feature type="repeat" description="TPR" evidence="1">
    <location>
        <begin position="398"/>
        <end position="431"/>
    </location>
</feature>
<dbReference type="InterPro" id="IPR019734">
    <property type="entry name" value="TPR_rpt"/>
</dbReference>
<dbReference type="Pfam" id="PF13181">
    <property type="entry name" value="TPR_8"/>
    <property type="match status" value="2"/>
</dbReference>
<feature type="repeat" description="TPR" evidence="1">
    <location>
        <begin position="323"/>
        <end position="356"/>
    </location>
</feature>
<dbReference type="SMART" id="SM00028">
    <property type="entry name" value="TPR"/>
    <property type="match status" value="5"/>
</dbReference>
<dbReference type="AlphaFoldDB" id="A0A7V5Y0I6"/>
<dbReference type="EMBL" id="DTHS01000029">
    <property type="protein sequence ID" value="HHR48916.1"/>
    <property type="molecule type" value="Genomic_DNA"/>
</dbReference>
<evidence type="ECO:0000256" key="1">
    <source>
        <dbReference type="PROSITE-ProRule" id="PRU00339"/>
    </source>
</evidence>
<feature type="repeat" description="TPR" evidence="1">
    <location>
        <begin position="364"/>
        <end position="397"/>
    </location>
</feature>
<feature type="repeat" description="TPR" evidence="1">
    <location>
        <begin position="466"/>
        <end position="499"/>
    </location>
</feature>
<feature type="repeat" description="TPR" evidence="1">
    <location>
        <begin position="432"/>
        <end position="465"/>
    </location>
</feature>
<dbReference type="InterPro" id="IPR011990">
    <property type="entry name" value="TPR-like_helical_dom_sf"/>
</dbReference>
<dbReference type="PANTHER" id="PTHR44366:SF1">
    <property type="entry name" value="UDP-N-ACETYLGLUCOSAMINE--PEPTIDE N-ACETYLGLUCOSAMINYLTRANSFERASE 110 KDA SUBUNIT"/>
    <property type="match status" value="1"/>
</dbReference>
<keyword evidence="1" id="KW-0802">TPR repeat</keyword>
<dbReference type="Gene3D" id="1.25.40.10">
    <property type="entry name" value="Tetratricopeptide repeat domain"/>
    <property type="match status" value="3"/>
</dbReference>
<reference evidence="2" key="1">
    <citation type="journal article" date="2020" name="mSystems">
        <title>Genome- and Community-Level Interaction Insights into Carbon Utilization and Element Cycling Functions of Hydrothermarchaeota in Hydrothermal Sediment.</title>
        <authorList>
            <person name="Zhou Z."/>
            <person name="Liu Y."/>
            <person name="Xu W."/>
            <person name="Pan J."/>
            <person name="Luo Z.H."/>
            <person name="Li M."/>
        </authorList>
    </citation>
    <scope>NUCLEOTIDE SEQUENCE [LARGE SCALE GENOMIC DNA]</scope>
    <source>
        <strain evidence="2">SpSt-791</strain>
    </source>
</reference>
<dbReference type="GO" id="GO:0006493">
    <property type="term" value="P:protein O-linked glycosylation"/>
    <property type="evidence" value="ECO:0007669"/>
    <property type="project" value="InterPro"/>
</dbReference>
<organism evidence="2">
    <name type="scientific">candidate division WOR-3 bacterium</name>
    <dbReference type="NCBI Taxonomy" id="2052148"/>
    <lineage>
        <taxon>Bacteria</taxon>
        <taxon>Bacteria division WOR-3</taxon>
    </lineage>
</organism>
<proteinExistence type="predicted"/>
<dbReference type="Pfam" id="PF13414">
    <property type="entry name" value="TPR_11"/>
    <property type="match status" value="1"/>
</dbReference>
<dbReference type="SUPFAM" id="SSF48452">
    <property type="entry name" value="TPR-like"/>
    <property type="match status" value="2"/>
</dbReference>
<name>A0A7V5Y0I6_UNCW3</name>